<reference evidence="2 3" key="1">
    <citation type="journal article" date="2014" name="BMC Genomics">
        <title>Comparison of environmental and isolate Sulfobacillus genomes reveals diverse carbon, sulfur, nitrogen, and hydrogen metabolisms.</title>
        <authorList>
            <person name="Justice N.B."/>
            <person name="Norman A."/>
            <person name="Brown C.T."/>
            <person name="Singh A."/>
            <person name="Thomas B.C."/>
            <person name="Banfield J.F."/>
        </authorList>
    </citation>
    <scope>NUCLEOTIDE SEQUENCE [LARGE SCALE GENOMIC DNA]</scope>
    <source>
        <strain evidence="2">AMDSBA4</strain>
    </source>
</reference>
<gene>
    <name evidence="2" type="ORF">C7B46_07915</name>
</gene>
<evidence type="ECO:0000256" key="1">
    <source>
        <dbReference type="SAM" id="Phobius"/>
    </source>
</evidence>
<dbReference type="EMBL" id="PXYW01000015">
    <property type="protein sequence ID" value="PSR33921.1"/>
    <property type="molecule type" value="Genomic_DNA"/>
</dbReference>
<evidence type="ECO:0008006" key="4">
    <source>
        <dbReference type="Google" id="ProtNLM"/>
    </source>
</evidence>
<feature type="transmembrane region" description="Helical" evidence="1">
    <location>
        <begin position="100"/>
        <end position="126"/>
    </location>
</feature>
<dbReference type="InterPro" id="IPR009577">
    <property type="entry name" value="Sm_multidrug_ex"/>
</dbReference>
<dbReference type="Pfam" id="PF06695">
    <property type="entry name" value="Sm_multidrug_ex"/>
    <property type="match status" value="1"/>
</dbReference>
<dbReference type="AlphaFoldDB" id="A0A2T2XHE3"/>
<accession>A0A2T2XHE3</accession>
<protein>
    <recommendedName>
        <fullName evidence="4">Small multi-drug export protein</fullName>
    </recommendedName>
</protein>
<keyword evidence="1" id="KW-0812">Transmembrane</keyword>
<evidence type="ECO:0000313" key="2">
    <source>
        <dbReference type="EMBL" id="PSR33921.1"/>
    </source>
</evidence>
<keyword evidence="1" id="KW-1133">Transmembrane helix</keyword>
<dbReference type="Proteomes" id="UP000242972">
    <property type="component" value="Unassembled WGS sequence"/>
</dbReference>
<feature type="transmembrane region" description="Helical" evidence="1">
    <location>
        <begin position="132"/>
        <end position="161"/>
    </location>
</feature>
<keyword evidence="1" id="KW-0472">Membrane</keyword>
<feature type="transmembrane region" description="Helical" evidence="1">
    <location>
        <begin position="55"/>
        <end position="79"/>
    </location>
</feature>
<proteinExistence type="predicted"/>
<sequence>MLYAIAIATGFFAVALYVGITQTKIWMALSLIGTSIVLEAQPGVAASIALGFHPLAGAAVSISANLIPIPLLLLTFHEITTRWHWARRKVERAERWSRKYRHYGVGALVLLSPFLGAYLCVAIGHATGWKPYTVLLATLIGMVASVLFISYGGHWVIGWFIH</sequence>
<organism evidence="2 3">
    <name type="scientific">Sulfobacillus benefaciens</name>
    <dbReference type="NCBI Taxonomy" id="453960"/>
    <lineage>
        <taxon>Bacteria</taxon>
        <taxon>Bacillati</taxon>
        <taxon>Bacillota</taxon>
        <taxon>Clostridia</taxon>
        <taxon>Eubacteriales</taxon>
        <taxon>Clostridiales Family XVII. Incertae Sedis</taxon>
        <taxon>Sulfobacillus</taxon>
    </lineage>
</organism>
<comment type="caution">
    <text evidence="2">The sequence shown here is derived from an EMBL/GenBank/DDBJ whole genome shotgun (WGS) entry which is preliminary data.</text>
</comment>
<name>A0A2T2XHE3_9FIRM</name>
<evidence type="ECO:0000313" key="3">
    <source>
        <dbReference type="Proteomes" id="UP000242972"/>
    </source>
</evidence>